<feature type="domain" description="MacB-like periplasmic core" evidence="9">
    <location>
        <begin position="99"/>
        <end position="314"/>
    </location>
</feature>
<dbReference type="InterPro" id="IPR047928">
    <property type="entry name" value="Perm_prefix_1"/>
</dbReference>
<dbReference type="InterPro" id="IPR017800">
    <property type="entry name" value="ADOP"/>
</dbReference>
<evidence type="ECO:0000256" key="7">
    <source>
        <dbReference type="SAM" id="Phobius"/>
    </source>
</evidence>
<sequence>MESFGRFFRKLWLFARREKFHRDLEEEMSFHRDQVEEEFRSRGMGLEAARHAARRGLGNDLRLREQSHESVAFWFERFFSDCRYAVRQFLKAPGFALAVVLTLALGIGATTTIFTLVYATLLRNLPYPEADRILHIADMRLQGQSTAGLVAVPRFFDLRARSRSFAAVSFFYFDHPTMVAEGQLPMAMKAVGTDGQFWNVLGVQPLLGRTFNDQDDQPNVPDAIVLSYPFWQQHFGGDPGVIGRQVSLDQKTATVVGVMPASFHLPNGIELWRPAHFDPADWGKYRGEGTRFINVFARLRPGVSMQLAQNDLQRIDEQLAHEHPDTDGVWQFHGETLRDDMYGELRPALLVLLIASGFLLLIACMNVANLLLSRATAREREVVLRRALGASEWRLRLQFLTESTLLSLAGGCIGLVSTYALVRTAGTRLPGRLGTPGTIAMNWPIVWFAVALSVVTGIAFGLAPALKRVYGDLSTGLKRNESRLAGAAGNGVRSAFIAVQVGLSLVLLVGACLLAESLWRLVKSPLGFEPDHLLTFAINLPWDSKQDVVRNFYANVQQRIESLPGVAAVGQIDALPTVDWHLRSNFDADWLPRIANKPAISAEDRHIAGSYLGAMGTPLLAGRALTASDAEAKVTPIMINQQLVRQYLPNGNPIGRHLMIGKDAFEIVGVMSDVRGTAGSIAKTVGPEVYFPADGDHGVVVRSFVVRSHVPPEQLIKAIREQVHQVDAQQAIANVSTMDSLLDKAVAQPRLNMAMVALFAVIALALACVGIYGVVAYSVAQRTQEIGVRMALGATRGKILRHFMRHVLHSALVGLLGGIVCAFLLTRLLRSQLYGVEPNNLLVYLGSVALLLIPVVLATLRPALAAASVNPVEALRNE</sequence>
<feature type="domain" description="ABC3 transporter permease C-terminal" evidence="8">
    <location>
        <begin position="758"/>
        <end position="864"/>
    </location>
</feature>
<dbReference type="Pfam" id="PF02687">
    <property type="entry name" value="FtsX"/>
    <property type="match status" value="2"/>
</dbReference>
<dbReference type="AlphaFoldDB" id="A0A7G8BMZ0"/>
<keyword evidence="3 7" id="KW-0812">Transmembrane</keyword>
<comment type="subcellular location">
    <subcellularLocation>
        <location evidence="1">Cell membrane</location>
        <topology evidence="1">Multi-pass membrane protein</topology>
    </subcellularLocation>
</comment>
<feature type="transmembrane region" description="Helical" evidence="7">
    <location>
        <begin position="443"/>
        <end position="466"/>
    </location>
</feature>
<evidence type="ECO:0000256" key="3">
    <source>
        <dbReference type="ARBA" id="ARBA00022692"/>
    </source>
</evidence>
<gene>
    <name evidence="10" type="ORF">H7849_08385</name>
</gene>
<feature type="transmembrane region" description="Helical" evidence="7">
    <location>
        <begin position="807"/>
        <end position="829"/>
    </location>
</feature>
<evidence type="ECO:0000256" key="2">
    <source>
        <dbReference type="ARBA" id="ARBA00022475"/>
    </source>
</evidence>
<dbReference type="PANTHER" id="PTHR30572">
    <property type="entry name" value="MEMBRANE COMPONENT OF TRANSPORTER-RELATED"/>
    <property type="match status" value="1"/>
</dbReference>
<dbReference type="InterPro" id="IPR003838">
    <property type="entry name" value="ABC3_permease_C"/>
</dbReference>
<keyword evidence="11" id="KW-1185">Reference proteome</keyword>
<evidence type="ECO:0000256" key="1">
    <source>
        <dbReference type="ARBA" id="ARBA00004651"/>
    </source>
</evidence>
<dbReference type="GO" id="GO:0005886">
    <property type="term" value="C:plasma membrane"/>
    <property type="evidence" value="ECO:0007669"/>
    <property type="project" value="UniProtKB-SubCell"/>
</dbReference>
<evidence type="ECO:0000256" key="5">
    <source>
        <dbReference type="ARBA" id="ARBA00023136"/>
    </source>
</evidence>
<dbReference type="EMBL" id="CP060394">
    <property type="protein sequence ID" value="QNI33910.1"/>
    <property type="molecule type" value="Genomic_DNA"/>
</dbReference>
<feature type="transmembrane region" description="Helical" evidence="7">
    <location>
        <begin position="495"/>
        <end position="515"/>
    </location>
</feature>
<keyword evidence="2" id="KW-1003">Cell membrane</keyword>
<dbReference type="Proteomes" id="UP000515312">
    <property type="component" value="Chromosome"/>
</dbReference>
<feature type="transmembrane region" description="Helical" evidence="7">
    <location>
        <begin position="754"/>
        <end position="780"/>
    </location>
</feature>
<evidence type="ECO:0000259" key="9">
    <source>
        <dbReference type="Pfam" id="PF12704"/>
    </source>
</evidence>
<comment type="similarity">
    <text evidence="6">Belongs to the ABC-4 integral membrane protein family.</text>
</comment>
<accession>A0A7G8BMZ0</accession>
<evidence type="ECO:0000313" key="10">
    <source>
        <dbReference type="EMBL" id="QNI33910.1"/>
    </source>
</evidence>
<dbReference type="PANTHER" id="PTHR30572:SF4">
    <property type="entry name" value="ABC TRANSPORTER PERMEASE YTRF"/>
    <property type="match status" value="1"/>
</dbReference>
<dbReference type="RefSeq" id="WP_186745644.1">
    <property type="nucleotide sequence ID" value="NZ_CP060394.1"/>
</dbReference>
<evidence type="ECO:0000313" key="11">
    <source>
        <dbReference type="Proteomes" id="UP000515312"/>
    </source>
</evidence>
<dbReference type="InterPro" id="IPR025857">
    <property type="entry name" value="MacB_PCD"/>
</dbReference>
<dbReference type="Pfam" id="PF12704">
    <property type="entry name" value="MacB_PCD"/>
    <property type="match status" value="2"/>
</dbReference>
<evidence type="ECO:0000259" key="8">
    <source>
        <dbReference type="Pfam" id="PF02687"/>
    </source>
</evidence>
<reference evidence="10 11" key="1">
    <citation type="submission" date="2020-08" db="EMBL/GenBank/DDBJ databases">
        <title>Edaphobacter telluris sp. nov. and Acidobacterium dinghuensis sp. nov., two acidobacteria isolated from forest soil.</title>
        <authorList>
            <person name="Fu J."/>
            <person name="Qiu L."/>
        </authorList>
    </citation>
    <scope>NUCLEOTIDE SEQUENCE [LARGE SCALE GENOMIC DNA]</scope>
    <source>
        <strain evidence="10">4Y35</strain>
    </source>
</reference>
<feature type="transmembrane region" description="Helical" evidence="7">
    <location>
        <begin position="841"/>
        <end position="860"/>
    </location>
</feature>
<evidence type="ECO:0000256" key="4">
    <source>
        <dbReference type="ARBA" id="ARBA00022989"/>
    </source>
</evidence>
<dbReference type="NCBIfam" id="TIGR03434">
    <property type="entry name" value="ADOP"/>
    <property type="match status" value="1"/>
</dbReference>
<name>A0A7G8BMZ0_9BACT</name>
<organism evidence="10 11">
    <name type="scientific">Alloacidobacterium dinghuense</name>
    <dbReference type="NCBI Taxonomy" id="2763107"/>
    <lineage>
        <taxon>Bacteria</taxon>
        <taxon>Pseudomonadati</taxon>
        <taxon>Acidobacteriota</taxon>
        <taxon>Terriglobia</taxon>
        <taxon>Terriglobales</taxon>
        <taxon>Acidobacteriaceae</taxon>
        <taxon>Alloacidobacterium</taxon>
    </lineage>
</organism>
<evidence type="ECO:0000256" key="6">
    <source>
        <dbReference type="ARBA" id="ARBA00038076"/>
    </source>
</evidence>
<dbReference type="NCBIfam" id="NF038403">
    <property type="entry name" value="perm_prefix_1"/>
    <property type="match status" value="1"/>
</dbReference>
<feature type="transmembrane region" description="Helical" evidence="7">
    <location>
        <begin position="403"/>
        <end position="422"/>
    </location>
</feature>
<dbReference type="KEGG" id="adin:H7849_08385"/>
<feature type="transmembrane region" description="Helical" evidence="7">
    <location>
        <begin position="348"/>
        <end position="372"/>
    </location>
</feature>
<feature type="domain" description="MacB-like periplasmic core" evidence="9">
    <location>
        <begin position="506"/>
        <end position="720"/>
    </location>
</feature>
<keyword evidence="4 7" id="KW-1133">Transmembrane helix</keyword>
<dbReference type="InterPro" id="IPR050250">
    <property type="entry name" value="Macrolide_Exporter_MacB"/>
</dbReference>
<protein>
    <submittedName>
        <fullName evidence="10">ABC transporter permease</fullName>
    </submittedName>
</protein>
<dbReference type="GO" id="GO:0022857">
    <property type="term" value="F:transmembrane transporter activity"/>
    <property type="evidence" value="ECO:0007669"/>
    <property type="project" value="TreeGrafter"/>
</dbReference>
<feature type="domain" description="ABC3 transporter permease C-terminal" evidence="8">
    <location>
        <begin position="354"/>
        <end position="468"/>
    </location>
</feature>
<proteinExistence type="inferred from homology"/>
<keyword evidence="5 7" id="KW-0472">Membrane</keyword>
<feature type="transmembrane region" description="Helical" evidence="7">
    <location>
        <begin position="95"/>
        <end position="119"/>
    </location>
</feature>